<proteinExistence type="predicted"/>
<dbReference type="Pfam" id="PF00083">
    <property type="entry name" value="Sugar_tr"/>
    <property type="match status" value="1"/>
</dbReference>
<keyword evidence="3 5" id="KW-1133">Transmembrane helix</keyword>
<protein>
    <submittedName>
        <fullName evidence="7">MFS transporter</fullName>
    </submittedName>
</protein>
<evidence type="ECO:0000313" key="7">
    <source>
        <dbReference type="EMBL" id="MDJ1156929.1"/>
    </source>
</evidence>
<feature type="transmembrane region" description="Helical" evidence="5">
    <location>
        <begin position="145"/>
        <end position="167"/>
    </location>
</feature>
<feature type="domain" description="Major facilitator superfamily (MFS) profile" evidence="6">
    <location>
        <begin position="221"/>
        <end position="405"/>
    </location>
</feature>
<dbReference type="InterPro" id="IPR036259">
    <property type="entry name" value="MFS_trans_sf"/>
</dbReference>
<keyword evidence="2 5" id="KW-0812">Transmembrane</keyword>
<evidence type="ECO:0000256" key="2">
    <source>
        <dbReference type="ARBA" id="ARBA00022692"/>
    </source>
</evidence>
<feature type="transmembrane region" description="Helical" evidence="5">
    <location>
        <begin position="20"/>
        <end position="49"/>
    </location>
</feature>
<dbReference type="EMBL" id="JASJEV010000001">
    <property type="protein sequence ID" value="MDJ1156929.1"/>
    <property type="molecule type" value="Genomic_DNA"/>
</dbReference>
<dbReference type="PROSITE" id="PS50850">
    <property type="entry name" value="MFS"/>
    <property type="match status" value="1"/>
</dbReference>
<feature type="transmembrane region" description="Helical" evidence="5">
    <location>
        <begin position="287"/>
        <end position="306"/>
    </location>
</feature>
<evidence type="ECO:0000256" key="3">
    <source>
        <dbReference type="ARBA" id="ARBA00022989"/>
    </source>
</evidence>
<reference evidence="7 8" key="1">
    <citation type="submission" date="2023-05" db="EMBL/GenBank/DDBJ databases">
        <title>Chelatococcus sp. nov., a moderately thermophilic bacterium isolated from hot spring microbial mat.</title>
        <authorList>
            <person name="Hu C.-J."/>
            <person name="Li W.-J."/>
        </authorList>
    </citation>
    <scope>NUCLEOTIDE SEQUENCE [LARGE SCALE GENOMIC DNA]</scope>
    <source>
        <strain evidence="7 8">SYSU G07232</strain>
    </source>
</reference>
<feature type="transmembrane region" description="Helical" evidence="5">
    <location>
        <begin position="173"/>
        <end position="195"/>
    </location>
</feature>
<accession>A0ABT7AC32</accession>
<feature type="transmembrane region" description="Helical" evidence="5">
    <location>
        <begin position="222"/>
        <end position="249"/>
    </location>
</feature>
<dbReference type="RefSeq" id="WP_283738920.1">
    <property type="nucleotide sequence ID" value="NZ_JASJEV010000001.1"/>
</dbReference>
<gene>
    <name evidence="7" type="ORF">QNA08_01560</name>
</gene>
<keyword evidence="8" id="KW-1185">Reference proteome</keyword>
<sequence>MHGGAHRATTDHDRLARRNVLVLACAQALGGASPPIVVSLGGIVGHMLASDKALATLPVSLLNLGLAMGTIPAAMLMRRLGRRPGYLIGALIGAVAGAIATAGISLGAFAVFCLGTLVAGIYGAFVQSYRFAAADVASEAFRPRAISWVMFGGLASAVIGPQLVIWTRDALPGVSFAGSFLAQGALALLAVPVVAQLRAPPVGALPPAGGRPLVEIVRTPRFIIAVVSGLVSYGLMSFMMTAAPLAMVGCGHSIGEAALGIQWHVLSMFAPSFFTGRLIARFGKEAVTATGLALIAVAAAVALSGLGVAHFWIALVLLGLGWNFGFIGATAMVTDCYRPEERAKVQAANDFLVFGSVALASFSSGKLLDAAGWTTVNWLVFPPIAVVILLVLRQARTTRRRRPAA</sequence>
<organism evidence="7 8">
    <name type="scientific">Chelatococcus albus</name>
    <dbReference type="NCBI Taxonomy" id="3047466"/>
    <lineage>
        <taxon>Bacteria</taxon>
        <taxon>Pseudomonadati</taxon>
        <taxon>Pseudomonadota</taxon>
        <taxon>Alphaproteobacteria</taxon>
        <taxon>Hyphomicrobiales</taxon>
        <taxon>Chelatococcaceae</taxon>
        <taxon>Chelatococcus</taxon>
    </lineage>
</organism>
<dbReference type="SUPFAM" id="SSF103473">
    <property type="entry name" value="MFS general substrate transporter"/>
    <property type="match status" value="1"/>
</dbReference>
<comment type="caution">
    <text evidence="7">The sequence shown here is derived from an EMBL/GenBank/DDBJ whole genome shotgun (WGS) entry which is preliminary data.</text>
</comment>
<keyword evidence="4 5" id="KW-0472">Membrane</keyword>
<feature type="transmembrane region" description="Helical" evidence="5">
    <location>
        <begin position="84"/>
        <end position="100"/>
    </location>
</feature>
<evidence type="ECO:0000256" key="1">
    <source>
        <dbReference type="ARBA" id="ARBA00004370"/>
    </source>
</evidence>
<dbReference type="InterPro" id="IPR020846">
    <property type="entry name" value="MFS_dom"/>
</dbReference>
<dbReference type="PANTHER" id="PTHR23534">
    <property type="entry name" value="MFS PERMEASE"/>
    <property type="match status" value="1"/>
</dbReference>
<evidence type="ECO:0000256" key="4">
    <source>
        <dbReference type="ARBA" id="ARBA00023136"/>
    </source>
</evidence>
<evidence type="ECO:0000259" key="6">
    <source>
        <dbReference type="PROSITE" id="PS50850"/>
    </source>
</evidence>
<dbReference type="Pfam" id="PF07690">
    <property type="entry name" value="MFS_1"/>
    <property type="match status" value="1"/>
</dbReference>
<comment type="subcellular location">
    <subcellularLocation>
        <location evidence="1">Membrane</location>
    </subcellularLocation>
</comment>
<dbReference type="InterPro" id="IPR011701">
    <property type="entry name" value="MFS"/>
</dbReference>
<dbReference type="Gene3D" id="1.20.1250.20">
    <property type="entry name" value="MFS general substrate transporter like domains"/>
    <property type="match status" value="1"/>
</dbReference>
<dbReference type="PANTHER" id="PTHR23534:SF1">
    <property type="entry name" value="MAJOR FACILITATOR SUPERFAMILY PROTEIN"/>
    <property type="match status" value="1"/>
</dbReference>
<evidence type="ECO:0000256" key="5">
    <source>
        <dbReference type="SAM" id="Phobius"/>
    </source>
</evidence>
<feature type="transmembrane region" description="Helical" evidence="5">
    <location>
        <begin position="106"/>
        <end position="125"/>
    </location>
</feature>
<evidence type="ECO:0000313" key="8">
    <source>
        <dbReference type="Proteomes" id="UP001321492"/>
    </source>
</evidence>
<dbReference type="Proteomes" id="UP001321492">
    <property type="component" value="Unassembled WGS sequence"/>
</dbReference>
<feature type="transmembrane region" description="Helical" evidence="5">
    <location>
        <begin position="261"/>
        <end position="280"/>
    </location>
</feature>
<name>A0ABT7AC32_9HYPH</name>
<dbReference type="InterPro" id="IPR005828">
    <property type="entry name" value="MFS_sugar_transport-like"/>
</dbReference>
<feature type="transmembrane region" description="Helical" evidence="5">
    <location>
        <begin position="370"/>
        <end position="392"/>
    </location>
</feature>
<feature type="transmembrane region" description="Helical" evidence="5">
    <location>
        <begin position="55"/>
        <end position="77"/>
    </location>
</feature>